<comment type="caution">
    <text evidence="4">The sequence shown here is derived from an EMBL/GenBank/DDBJ whole genome shotgun (WGS) entry which is preliminary data.</text>
</comment>
<dbReference type="AlphaFoldDB" id="R7H258"/>
<evidence type="ECO:0000256" key="2">
    <source>
        <dbReference type="ARBA" id="ARBA00023136"/>
    </source>
</evidence>
<dbReference type="GO" id="GO:0009279">
    <property type="term" value="C:cell outer membrane"/>
    <property type="evidence" value="ECO:0007669"/>
    <property type="project" value="UniProtKB-SubCell"/>
</dbReference>
<evidence type="ECO:0000313" key="4">
    <source>
        <dbReference type="EMBL" id="CDE33729.1"/>
    </source>
</evidence>
<sequence>MHRFSDTDALAFDAYAGTDNAKIMASDYLATMKARWGNVMGALHWLHDKGCFHMRHTVYATAYSNRFRLEMQEMKAKLPSAIADVGYRADLRWQQWKTGGAFAVHRVHPQAAESYGDYGLNASSQKRRTAVEGAVYVDYALPLGTCFSVDAGIRGSLFRSGCSTFAAADPSVFVHYDNNRGIRLRVGYFLRHQYMYLTGFSDAGLPSNFWMPADADNRPQWAHGATLGGSLSTADRRWQLSADLFYRRLYNQTEYAGNILDVVATNYDLNSTLLRGNGENYGASVMLQKSSGRLTGWMSYTYTRARRTFSQGTTRGTYPACHERPHELNVVAAYNPWRHFGFGATLVWASGTPFTAPVSVNMLNGNIVAKYGKHNANRYADYVRLDLSANYKWTSRRGTEHGFNLSVCNATAHKNELFYRLRISKKNEYAYRPMYFVLPVMPSVSYYCKF</sequence>
<keyword evidence="4" id="KW-0675">Receptor</keyword>
<keyword evidence="3" id="KW-0998">Cell outer membrane</keyword>
<reference evidence="4" key="1">
    <citation type="submission" date="2012-11" db="EMBL/GenBank/DDBJ databases">
        <title>Dependencies among metagenomic species, viruses, plasmids and units of genetic variation.</title>
        <authorList>
            <person name="Nielsen H.B."/>
            <person name="Almeida M."/>
            <person name="Juncker A.S."/>
            <person name="Rasmussen S."/>
            <person name="Li J."/>
            <person name="Sunagawa S."/>
            <person name="Plichta D."/>
            <person name="Gautier L."/>
            <person name="Le Chatelier E."/>
            <person name="Peletier E."/>
            <person name="Bonde I."/>
            <person name="Nielsen T."/>
            <person name="Manichanh C."/>
            <person name="Arumugam M."/>
            <person name="Batto J."/>
            <person name="Santos M.B.Q.D."/>
            <person name="Blom N."/>
            <person name="Borruel N."/>
            <person name="Burgdorf K.S."/>
            <person name="Boumezbeur F."/>
            <person name="Casellas F."/>
            <person name="Dore J."/>
            <person name="Guarner F."/>
            <person name="Hansen T."/>
            <person name="Hildebrand F."/>
            <person name="Kaas R.S."/>
            <person name="Kennedy S."/>
            <person name="Kristiansen K."/>
            <person name="Kultima J.R."/>
            <person name="Leonard P."/>
            <person name="Levenez F."/>
            <person name="Lund O."/>
            <person name="Moumen B."/>
            <person name="Le Paslier D."/>
            <person name="Pons N."/>
            <person name="Pedersen O."/>
            <person name="Prifti E."/>
            <person name="Qin J."/>
            <person name="Raes J."/>
            <person name="Tap J."/>
            <person name="Tims S."/>
            <person name="Ussery D.W."/>
            <person name="Yamada T."/>
            <person name="MetaHit consortium"/>
            <person name="Renault P."/>
            <person name="Sicheritz-Ponten T."/>
            <person name="Bork P."/>
            <person name="Wang J."/>
            <person name="Brunak S."/>
            <person name="Ehrlich S.D."/>
        </authorList>
    </citation>
    <scope>NUCLEOTIDE SEQUENCE [LARGE SCALE GENOMIC DNA]</scope>
</reference>
<dbReference type="SUPFAM" id="SSF56935">
    <property type="entry name" value="Porins"/>
    <property type="match status" value="1"/>
</dbReference>
<name>R7H258_9BACT</name>
<keyword evidence="2" id="KW-0472">Membrane</keyword>
<proteinExistence type="predicted"/>
<dbReference type="InterPro" id="IPR036942">
    <property type="entry name" value="Beta-barrel_TonB_sf"/>
</dbReference>
<evidence type="ECO:0000256" key="3">
    <source>
        <dbReference type="ARBA" id="ARBA00023237"/>
    </source>
</evidence>
<evidence type="ECO:0000256" key="1">
    <source>
        <dbReference type="ARBA" id="ARBA00004442"/>
    </source>
</evidence>
<dbReference type="Gene3D" id="2.40.170.20">
    <property type="entry name" value="TonB-dependent receptor, beta-barrel domain"/>
    <property type="match status" value="1"/>
</dbReference>
<protein>
    <submittedName>
        <fullName evidence="4">Tonb-dependent receptor plug</fullName>
    </submittedName>
</protein>
<comment type="subcellular location">
    <subcellularLocation>
        <location evidence="1">Cell outer membrane</location>
    </subcellularLocation>
</comment>
<organism evidence="4 5">
    <name type="scientific">Leyella stercorea CAG:629</name>
    <dbReference type="NCBI Taxonomy" id="1263103"/>
    <lineage>
        <taxon>Bacteria</taxon>
        <taxon>Pseudomonadati</taxon>
        <taxon>Bacteroidota</taxon>
        <taxon>Bacteroidia</taxon>
        <taxon>Bacteroidales</taxon>
        <taxon>Prevotellaceae</taxon>
        <taxon>Leyella</taxon>
    </lineage>
</organism>
<dbReference type="Proteomes" id="UP000018072">
    <property type="component" value="Unassembled WGS sequence"/>
</dbReference>
<gene>
    <name evidence="4" type="ORF">BN741_01740</name>
</gene>
<accession>R7H258</accession>
<evidence type="ECO:0000313" key="5">
    <source>
        <dbReference type="Proteomes" id="UP000018072"/>
    </source>
</evidence>
<dbReference type="EMBL" id="CBIT010000198">
    <property type="protein sequence ID" value="CDE33729.1"/>
    <property type="molecule type" value="Genomic_DNA"/>
</dbReference>
<dbReference type="STRING" id="1263103.BN741_01740"/>